<dbReference type="KEGG" id="mfre:EXE63_24800"/>
<dbReference type="AlphaFoldDB" id="A0A6H0S9B1"/>
<accession>A0A6H0S9B1</accession>
<dbReference type="RefSeq" id="WP_168144118.1">
    <property type="nucleotide sequence ID" value="NZ_CP038799.1"/>
</dbReference>
<organism evidence="1 2">
    <name type="scientific">Mycolicibacterium frederiksbergense</name>
    <dbReference type="NCBI Taxonomy" id="117567"/>
    <lineage>
        <taxon>Bacteria</taxon>
        <taxon>Bacillati</taxon>
        <taxon>Actinomycetota</taxon>
        <taxon>Actinomycetes</taxon>
        <taxon>Mycobacteriales</taxon>
        <taxon>Mycobacteriaceae</taxon>
        <taxon>Mycolicibacterium</taxon>
    </lineage>
</organism>
<reference evidence="1 2" key="1">
    <citation type="submission" date="2019-04" db="EMBL/GenBank/DDBJ databases">
        <title>Draft, Whole-Genome Sequence of the Anthracene-degrading Mycobacterium frederiksbergense LB501T, Isolated from a Polycyclic Aromatic Hydrocarbon (PAH)-Contaminated Soil.</title>
        <authorList>
            <person name="Augelletti F."/>
        </authorList>
    </citation>
    <scope>NUCLEOTIDE SEQUENCE [LARGE SCALE GENOMIC DNA]</scope>
    <source>
        <strain evidence="1 2">LB 501T</strain>
    </source>
</reference>
<gene>
    <name evidence="1" type="ORF">EXE63_24800</name>
</gene>
<evidence type="ECO:0000313" key="1">
    <source>
        <dbReference type="EMBL" id="QIV83746.1"/>
    </source>
</evidence>
<dbReference type="EMBL" id="CP038799">
    <property type="protein sequence ID" value="QIV83746.1"/>
    <property type="molecule type" value="Genomic_DNA"/>
</dbReference>
<keyword evidence="2" id="KW-1185">Reference proteome</keyword>
<name>A0A6H0S9B1_9MYCO</name>
<proteinExistence type="predicted"/>
<dbReference type="Proteomes" id="UP000501849">
    <property type="component" value="Chromosome"/>
</dbReference>
<evidence type="ECO:0000313" key="2">
    <source>
        <dbReference type="Proteomes" id="UP000501849"/>
    </source>
</evidence>
<sequence length="191" mass="21152">MSAFPGELSVAPPVLRSAVLPPQWSLMQEPRPPRPVVPLSTLRHRRWPEEVLPAAVLPVAPERRAVAALVQVVPEQVAQVRAGPVQTQVPSVAVPRRPVQRVAEPPPEAARQAALRQVPEVAPRLVVAARLVVAPLLVVALPLVEVPRLVVARPLAAVAPSRAARLPVLRWWTQPVCRRELRWWTLRWSDR</sequence>
<protein>
    <submittedName>
        <fullName evidence="1">Uncharacterized protein</fullName>
    </submittedName>
</protein>